<keyword evidence="3" id="KW-1133">Transmembrane helix</keyword>
<organism evidence="6 7">
    <name type="scientific">Karstenula rhodostoma CBS 690.94</name>
    <dbReference type="NCBI Taxonomy" id="1392251"/>
    <lineage>
        <taxon>Eukaryota</taxon>
        <taxon>Fungi</taxon>
        <taxon>Dikarya</taxon>
        <taxon>Ascomycota</taxon>
        <taxon>Pezizomycotina</taxon>
        <taxon>Dothideomycetes</taxon>
        <taxon>Pleosporomycetidae</taxon>
        <taxon>Pleosporales</taxon>
        <taxon>Massarineae</taxon>
        <taxon>Didymosphaeriaceae</taxon>
        <taxon>Karstenula</taxon>
    </lineage>
</organism>
<dbReference type="Gene3D" id="3.40.50.1820">
    <property type="entry name" value="alpha/beta hydrolase"/>
    <property type="match status" value="2"/>
</dbReference>
<reference evidence="6" key="1">
    <citation type="journal article" date="2020" name="Stud. Mycol.">
        <title>101 Dothideomycetes genomes: a test case for predicting lifestyles and emergence of pathogens.</title>
        <authorList>
            <person name="Haridas S."/>
            <person name="Albert R."/>
            <person name="Binder M."/>
            <person name="Bloem J."/>
            <person name="Labutti K."/>
            <person name="Salamov A."/>
            <person name="Andreopoulos B."/>
            <person name="Baker S."/>
            <person name="Barry K."/>
            <person name="Bills G."/>
            <person name="Bluhm B."/>
            <person name="Cannon C."/>
            <person name="Castanera R."/>
            <person name="Culley D."/>
            <person name="Daum C."/>
            <person name="Ezra D."/>
            <person name="Gonzalez J."/>
            <person name="Henrissat B."/>
            <person name="Kuo A."/>
            <person name="Liang C."/>
            <person name="Lipzen A."/>
            <person name="Lutzoni F."/>
            <person name="Magnuson J."/>
            <person name="Mondo S."/>
            <person name="Nolan M."/>
            <person name="Ohm R."/>
            <person name="Pangilinan J."/>
            <person name="Park H.-J."/>
            <person name="Ramirez L."/>
            <person name="Alfaro M."/>
            <person name="Sun H."/>
            <person name="Tritt A."/>
            <person name="Yoshinaga Y."/>
            <person name="Zwiers L.-H."/>
            <person name="Turgeon B."/>
            <person name="Goodwin S."/>
            <person name="Spatafora J."/>
            <person name="Crous P."/>
            <person name="Grigoriev I."/>
        </authorList>
    </citation>
    <scope>NUCLEOTIDE SEQUENCE</scope>
    <source>
        <strain evidence="6">CBS 690.94</strain>
    </source>
</reference>
<evidence type="ECO:0000256" key="1">
    <source>
        <dbReference type="ARBA" id="ARBA00010088"/>
    </source>
</evidence>
<dbReference type="SUPFAM" id="SSF53474">
    <property type="entry name" value="alpha/beta-Hydrolases"/>
    <property type="match status" value="1"/>
</dbReference>
<keyword evidence="2" id="KW-0378">Hydrolase</keyword>
<sequence length="696" mass="75666">MKTWHDAEVQRGQDPRARRRTRWLLLTAAAATALIFYQFPLVRVTILQHCSRRGGDGDVVSPQWENFNWDAINATEELQFHPCWDDFQCAKLQVPLDWFNGTHENASASIAIAKLPAEVPVDDPRYAGPILINPGGPGGSGIALALMQAHQLRTIVAPSFGDKSKGKYYDILGFDPRGIGFTQPLAQCMPDNPSAWSWKLRETTEGILGSSDAALGRLWSMSHAFGAACKEHSEASGEPDIKQYISTASVARDMLEIAERHAKWVVDKSNQLAKEGHSTRVQASSSDNDQTIYKHGEVNLTYIGFSYGTYLGSTFAAMFPDRVGRLVLDGVVNVVDYNNGLAQGSLHDTEKDMKSFYTFCASAGPEACPLAASTASVEDIEQRTQRIIKSLYHNPIGIHTAQGPEIFTYSDLKAVIFAGLYQPSLVFPGLAYILLAIEERRGPVLEAIGNALRDSHIYTCPAVNGSATLPSTYDTAQDAILCGDGVPHPDLDIAGMEAYWQLLESISPAAAGIWAMLRMKCSAWPITPLYTFGRDDNFHGNTSHPVLFISNTADPVTPLRSAKAMSARFPGSELLVQDSAGHCALSVPTACTVAAVKTYFQTGDLPAPDTLCVPPASPWSLNSTDPKSPFYDPSLGQAVLVAQAGMEEEMEAARSLQEWAARNLKFGRAHLGQRVDDVVAMAMAWGKGGERGKDEL</sequence>
<feature type="domain" description="Peptidase S33 tripeptidyl aminopeptidase-like C-terminal" evidence="5">
    <location>
        <begin position="512"/>
        <end position="612"/>
    </location>
</feature>
<dbReference type="OrthoDB" id="425534at2759"/>
<keyword evidence="7" id="KW-1185">Reference proteome</keyword>
<dbReference type="InterPro" id="IPR013595">
    <property type="entry name" value="Pept_S33_TAP-like_C"/>
</dbReference>
<evidence type="ECO:0008006" key="8">
    <source>
        <dbReference type="Google" id="ProtNLM"/>
    </source>
</evidence>
<evidence type="ECO:0000259" key="4">
    <source>
        <dbReference type="Pfam" id="PF00561"/>
    </source>
</evidence>
<evidence type="ECO:0000313" key="7">
    <source>
        <dbReference type="Proteomes" id="UP000799764"/>
    </source>
</evidence>
<evidence type="ECO:0000256" key="3">
    <source>
        <dbReference type="SAM" id="Phobius"/>
    </source>
</evidence>
<gene>
    <name evidence="6" type="ORF">P171DRAFT_437777</name>
</gene>
<protein>
    <recommendedName>
        <fullName evidence="8">Peptidase S33 tripeptidyl aminopeptidase-like C-terminal domain-containing protein</fullName>
    </recommendedName>
</protein>
<feature type="domain" description="AB hydrolase-1" evidence="4">
    <location>
        <begin position="129"/>
        <end position="331"/>
    </location>
</feature>
<keyword evidence="3" id="KW-0812">Transmembrane</keyword>
<dbReference type="Proteomes" id="UP000799764">
    <property type="component" value="Unassembled WGS sequence"/>
</dbReference>
<dbReference type="InterPro" id="IPR000073">
    <property type="entry name" value="AB_hydrolase_1"/>
</dbReference>
<comment type="similarity">
    <text evidence="1">Belongs to the peptidase S33 family.</text>
</comment>
<evidence type="ECO:0000259" key="5">
    <source>
        <dbReference type="Pfam" id="PF08386"/>
    </source>
</evidence>
<name>A0A9P4P4X0_9PLEO</name>
<dbReference type="EMBL" id="MU001516">
    <property type="protein sequence ID" value="KAF2437372.1"/>
    <property type="molecule type" value="Genomic_DNA"/>
</dbReference>
<proteinExistence type="inferred from homology"/>
<comment type="caution">
    <text evidence="6">The sequence shown here is derived from an EMBL/GenBank/DDBJ whole genome shotgun (WGS) entry which is preliminary data.</text>
</comment>
<dbReference type="PANTHER" id="PTHR43248:SF25">
    <property type="entry name" value="AB HYDROLASE-1 DOMAIN-CONTAINING PROTEIN-RELATED"/>
    <property type="match status" value="1"/>
</dbReference>
<dbReference type="GO" id="GO:0016787">
    <property type="term" value="F:hydrolase activity"/>
    <property type="evidence" value="ECO:0007669"/>
    <property type="project" value="UniProtKB-KW"/>
</dbReference>
<dbReference type="PANTHER" id="PTHR43248">
    <property type="entry name" value="2-SUCCINYL-6-HYDROXY-2,4-CYCLOHEXADIENE-1-CARBOXYLATE SYNTHASE"/>
    <property type="match status" value="1"/>
</dbReference>
<dbReference type="Pfam" id="PF08386">
    <property type="entry name" value="Abhydrolase_4"/>
    <property type="match status" value="1"/>
</dbReference>
<dbReference type="InterPro" id="IPR051601">
    <property type="entry name" value="Serine_prot/Carboxylest_S33"/>
</dbReference>
<evidence type="ECO:0000256" key="2">
    <source>
        <dbReference type="ARBA" id="ARBA00022801"/>
    </source>
</evidence>
<dbReference type="AlphaFoldDB" id="A0A9P4P4X0"/>
<accession>A0A9P4P4X0</accession>
<feature type="transmembrane region" description="Helical" evidence="3">
    <location>
        <begin position="21"/>
        <end position="39"/>
    </location>
</feature>
<dbReference type="InterPro" id="IPR029058">
    <property type="entry name" value="AB_hydrolase_fold"/>
</dbReference>
<evidence type="ECO:0000313" key="6">
    <source>
        <dbReference type="EMBL" id="KAF2437372.1"/>
    </source>
</evidence>
<dbReference type="Pfam" id="PF00561">
    <property type="entry name" value="Abhydrolase_1"/>
    <property type="match status" value="1"/>
</dbReference>
<keyword evidence="3" id="KW-0472">Membrane</keyword>